<reference evidence="2" key="1">
    <citation type="submission" date="2023-01" db="EMBL/GenBank/DDBJ databases">
        <title>Genome assembly of the deep-sea coral Lophelia pertusa.</title>
        <authorList>
            <person name="Herrera S."/>
            <person name="Cordes E."/>
        </authorList>
    </citation>
    <scope>NUCLEOTIDE SEQUENCE</scope>
    <source>
        <strain evidence="2">USNM1676648</strain>
        <tissue evidence="2">Polyp</tissue>
    </source>
</reference>
<organism evidence="2 3">
    <name type="scientific">Desmophyllum pertusum</name>
    <dbReference type="NCBI Taxonomy" id="174260"/>
    <lineage>
        <taxon>Eukaryota</taxon>
        <taxon>Metazoa</taxon>
        <taxon>Cnidaria</taxon>
        <taxon>Anthozoa</taxon>
        <taxon>Hexacorallia</taxon>
        <taxon>Scleractinia</taxon>
        <taxon>Caryophylliina</taxon>
        <taxon>Caryophylliidae</taxon>
        <taxon>Desmophyllum</taxon>
    </lineage>
</organism>
<feature type="region of interest" description="Disordered" evidence="1">
    <location>
        <begin position="1"/>
        <end position="20"/>
    </location>
</feature>
<evidence type="ECO:0000256" key="1">
    <source>
        <dbReference type="SAM" id="MobiDB-lite"/>
    </source>
</evidence>
<evidence type="ECO:0000313" key="3">
    <source>
        <dbReference type="Proteomes" id="UP001163046"/>
    </source>
</evidence>
<proteinExistence type="predicted"/>
<name>A0A9W9YKB6_9CNID</name>
<sequence>MSKELSNPQEKEEQRAASVSSEVVNIVENFMEEEGEYRLEVTNQVLEGMSDTEVSNNSTIGSVVMEVNDTDAQNGDNECPVSGNTNLKATRKRKSKTQKI</sequence>
<dbReference type="Proteomes" id="UP001163046">
    <property type="component" value="Unassembled WGS sequence"/>
</dbReference>
<gene>
    <name evidence="2" type="ORF">OS493_040328</name>
</gene>
<accession>A0A9W9YKB6</accession>
<dbReference type="EMBL" id="MU827645">
    <property type="protein sequence ID" value="KAJ7344108.1"/>
    <property type="molecule type" value="Genomic_DNA"/>
</dbReference>
<evidence type="ECO:0000313" key="2">
    <source>
        <dbReference type="EMBL" id="KAJ7344108.1"/>
    </source>
</evidence>
<feature type="compositionally biased region" description="Basic and acidic residues" evidence="1">
    <location>
        <begin position="1"/>
        <end position="15"/>
    </location>
</feature>
<protein>
    <submittedName>
        <fullName evidence="2">Uncharacterized protein</fullName>
    </submittedName>
</protein>
<feature type="region of interest" description="Disordered" evidence="1">
    <location>
        <begin position="70"/>
        <end position="100"/>
    </location>
</feature>
<keyword evidence="3" id="KW-1185">Reference proteome</keyword>
<comment type="caution">
    <text evidence="2">The sequence shown here is derived from an EMBL/GenBank/DDBJ whole genome shotgun (WGS) entry which is preliminary data.</text>
</comment>
<feature type="compositionally biased region" description="Basic residues" evidence="1">
    <location>
        <begin position="89"/>
        <end position="100"/>
    </location>
</feature>
<feature type="compositionally biased region" description="Polar residues" evidence="1">
    <location>
        <begin position="70"/>
        <end position="88"/>
    </location>
</feature>
<dbReference type="AlphaFoldDB" id="A0A9W9YKB6"/>